<organism evidence="1">
    <name type="scientific">marine sediment metagenome</name>
    <dbReference type="NCBI Taxonomy" id="412755"/>
    <lineage>
        <taxon>unclassified sequences</taxon>
        <taxon>metagenomes</taxon>
        <taxon>ecological metagenomes</taxon>
    </lineage>
</organism>
<name>A0A0F9FKM0_9ZZZZ</name>
<gene>
    <name evidence="1" type="ORF">LCGC14_1940930</name>
</gene>
<proteinExistence type="predicted"/>
<protein>
    <submittedName>
        <fullName evidence="1">Uncharacterized protein</fullName>
    </submittedName>
</protein>
<dbReference type="EMBL" id="LAZR01021006">
    <property type="protein sequence ID" value="KKL86818.1"/>
    <property type="molecule type" value="Genomic_DNA"/>
</dbReference>
<sequence length="298" mass="33495">MAWETYEREQQPGYLSVRDEFWFKPSTDDAMVYVWDEDQNVGRFTITDEQEDIQTTDTRIDNQATKRQRKWMKQVPVSFEAFKTDQVGKRQRIGQQIGDRARLTQDELGVLDTFGDAFDGSINTTPDGDAWASDSHTTISGGTVDNLETGALNADNLWITVQSLANQKAQDDEAGSYVFEGILVPFILYKTAKETMASQLVPFSAENQVNLFDTDYGTVRIAASIFLGSTYNGNSNANTSYHVVGQNHMNQRKVLSDLSMTLLGPEHSANDTYQYRARYMESTFPESWSAYVGNNGTA</sequence>
<evidence type="ECO:0000313" key="1">
    <source>
        <dbReference type="EMBL" id="KKL86818.1"/>
    </source>
</evidence>
<accession>A0A0F9FKM0</accession>
<comment type="caution">
    <text evidence="1">The sequence shown here is derived from an EMBL/GenBank/DDBJ whole genome shotgun (WGS) entry which is preliminary data.</text>
</comment>
<dbReference type="AlphaFoldDB" id="A0A0F9FKM0"/>
<reference evidence="1" key="1">
    <citation type="journal article" date="2015" name="Nature">
        <title>Complex archaea that bridge the gap between prokaryotes and eukaryotes.</title>
        <authorList>
            <person name="Spang A."/>
            <person name="Saw J.H."/>
            <person name="Jorgensen S.L."/>
            <person name="Zaremba-Niedzwiedzka K."/>
            <person name="Martijn J."/>
            <person name="Lind A.E."/>
            <person name="van Eijk R."/>
            <person name="Schleper C."/>
            <person name="Guy L."/>
            <person name="Ettema T.J."/>
        </authorList>
    </citation>
    <scope>NUCLEOTIDE SEQUENCE</scope>
</reference>